<keyword evidence="4" id="KW-1003">Cell membrane</keyword>
<dbReference type="Pfam" id="PF10149">
    <property type="entry name" value="TM231"/>
    <property type="match status" value="1"/>
</dbReference>
<evidence type="ECO:0000256" key="12">
    <source>
        <dbReference type="SAM" id="Phobius"/>
    </source>
</evidence>
<dbReference type="PANTHER" id="PTHR14605">
    <property type="entry name" value="CHST5 PROTEIN"/>
    <property type="match status" value="1"/>
</dbReference>
<evidence type="ECO:0000256" key="7">
    <source>
        <dbReference type="ARBA" id="ARBA00023069"/>
    </source>
</evidence>
<gene>
    <name evidence="13" type="ORF">TRFO_08466</name>
</gene>
<keyword evidence="10" id="KW-0966">Cell projection</keyword>
<dbReference type="AlphaFoldDB" id="A0A1J4JLD4"/>
<dbReference type="OrthoDB" id="10586760at2759"/>
<dbReference type="EMBL" id="MLAK01001015">
    <property type="protein sequence ID" value="OHS99223.1"/>
    <property type="molecule type" value="Genomic_DNA"/>
</dbReference>
<dbReference type="InterPro" id="IPR019306">
    <property type="entry name" value="TMEM231"/>
</dbReference>
<evidence type="ECO:0000256" key="3">
    <source>
        <dbReference type="ARBA" id="ARBA00015087"/>
    </source>
</evidence>
<dbReference type="GO" id="GO:0035869">
    <property type="term" value="C:ciliary transition zone"/>
    <property type="evidence" value="ECO:0007669"/>
    <property type="project" value="TreeGrafter"/>
</dbReference>
<dbReference type="RefSeq" id="XP_068352360.1">
    <property type="nucleotide sequence ID" value="XM_068494299.1"/>
</dbReference>
<keyword evidence="7" id="KW-0969">Cilium</keyword>
<accession>A0A1J4JLD4</accession>
<comment type="similarity">
    <text evidence="2">Belongs to the TMEM231 family.</text>
</comment>
<keyword evidence="5 12" id="KW-0812">Transmembrane</keyword>
<keyword evidence="8 12" id="KW-0472">Membrane</keyword>
<evidence type="ECO:0000256" key="11">
    <source>
        <dbReference type="ARBA" id="ARBA00024803"/>
    </source>
</evidence>
<evidence type="ECO:0000256" key="6">
    <source>
        <dbReference type="ARBA" id="ARBA00022989"/>
    </source>
</evidence>
<keyword evidence="6 12" id="KW-1133">Transmembrane helix</keyword>
<evidence type="ECO:0000256" key="8">
    <source>
        <dbReference type="ARBA" id="ARBA00023136"/>
    </source>
</evidence>
<evidence type="ECO:0000313" key="13">
    <source>
        <dbReference type="EMBL" id="OHS99223.1"/>
    </source>
</evidence>
<evidence type="ECO:0000256" key="9">
    <source>
        <dbReference type="ARBA" id="ARBA00023180"/>
    </source>
</evidence>
<comment type="function">
    <text evidence="11">Transmembrane component of the tectonic-like complex, a complex localized at the transition zone of primary cilia and acting as a barrier that prevents diffusion of transmembrane proteins between the cilia and plasma membranes. Required for ciliogenesis and sonic hedgehog/SHH signaling.</text>
</comment>
<feature type="transmembrane region" description="Helical" evidence="12">
    <location>
        <begin position="250"/>
        <end position="272"/>
    </location>
</feature>
<evidence type="ECO:0000256" key="5">
    <source>
        <dbReference type="ARBA" id="ARBA00022692"/>
    </source>
</evidence>
<dbReference type="GO" id="GO:0060271">
    <property type="term" value="P:cilium assembly"/>
    <property type="evidence" value="ECO:0007669"/>
    <property type="project" value="TreeGrafter"/>
</dbReference>
<keyword evidence="14" id="KW-1185">Reference proteome</keyword>
<proteinExistence type="inferred from homology"/>
<dbReference type="GO" id="GO:0060170">
    <property type="term" value="C:ciliary membrane"/>
    <property type="evidence" value="ECO:0007669"/>
    <property type="project" value="UniProtKB-SubCell"/>
</dbReference>
<dbReference type="GO" id="GO:0032880">
    <property type="term" value="P:regulation of protein localization"/>
    <property type="evidence" value="ECO:0007669"/>
    <property type="project" value="TreeGrafter"/>
</dbReference>
<comment type="subcellular location">
    <subcellularLocation>
        <location evidence="1">Cell projection</location>
        <location evidence="1">Cilium membrane</location>
        <topology evidence="1">Multi-pass membrane protein</topology>
    </subcellularLocation>
</comment>
<evidence type="ECO:0000256" key="10">
    <source>
        <dbReference type="ARBA" id="ARBA00023273"/>
    </source>
</evidence>
<comment type="caution">
    <text evidence="13">The sequence shown here is derived from an EMBL/GenBank/DDBJ whole genome shotgun (WGS) entry which is preliminary data.</text>
</comment>
<keyword evidence="9" id="KW-0325">Glycoprotein</keyword>
<evidence type="ECO:0000256" key="2">
    <source>
        <dbReference type="ARBA" id="ARBA00009082"/>
    </source>
</evidence>
<dbReference type="Proteomes" id="UP000179807">
    <property type="component" value="Unassembled WGS sequence"/>
</dbReference>
<evidence type="ECO:0000256" key="1">
    <source>
        <dbReference type="ARBA" id="ARBA00004272"/>
    </source>
</evidence>
<evidence type="ECO:0000313" key="14">
    <source>
        <dbReference type="Proteomes" id="UP000179807"/>
    </source>
</evidence>
<dbReference type="PANTHER" id="PTHR14605:SF1">
    <property type="entry name" value="TRANSMEMBRANE PROTEIN 231"/>
    <property type="match status" value="1"/>
</dbReference>
<feature type="transmembrane region" description="Helical" evidence="12">
    <location>
        <begin position="24"/>
        <end position="47"/>
    </location>
</feature>
<name>A0A1J4JLD4_9EUKA</name>
<reference evidence="13" key="1">
    <citation type="submission" date="2016-10" db="EMBL/GenBank/DDBJ databases">
        <authorList>
            <person name="Benchimol M."/>
            <person name="Almeida L.G."/>
            <person name="Vasconcelos A.T."/>
            <person name="Perreira-Neves A."/>
            <person name="Rosa I.A."/>
            <person name="Tasca T."/>
            <person name="Bogo M.R."/>
            <person name="de Souza W."/>
        </authorList>
    </citation>
    <scope>NUCLEOTIDE SEQUENCE [LARGE SCALE GENOMIC DNA]</scope>
    <source>
        <strain evidence="13">K</strain>
    </source>
</reference>
<sequence length="299" mass="34038">MVILYRTAHTPVVYKTRVCSLATIFRAICFILKFGAPILICFFYVIYSPGNRVDIETPTVLPGGVISFVATTNSTTFVYPPDPSRTDLQTMIVKSIPNFYGDNLQDWTVSIKIPRAESSQISSIAVLFNFTVILNKWASNTVSAIGSFTKSFPSNVNHVSCSGDLVLEQNEIINFRGSFEQTTLEYPSYATFNEILEKEDNLSTLFYVDWEEPIVHYGFWPSFDLELRIRVRDLEIWHSIPLVSSIESVIILYLSTLIFTSIILDTFQGFVFRHGYVKSWAIPLFMEPKKYHGNISSLK</sequence>
<dbReference type="GeneID" id="94829003"/>
<protein>
    <recommendedName>
        <fullName evidence="3">Transmembrane protein 231</fullName>
    </recommendedName>
</protein>
<evidence type="ECO:0000256" key="4">
    <source>
        <dbReference type="ARBA" id="ARBA00022475"/>
    </source>
</evidence>
<organism evidence="13 14">
    <name type="scientific">Tritrichomonas foetus</name>
    <dbReference type="NCBI Taxonomy" id="1144522"/>
    <lineage>
        <taxon>Eukaryota</taxon>
        <taxon>Metamonada</taxon>
        <taxon>Parabasalia</taxon>
        <taxon>Tritrichomonadida</taxon>
        <taxon>Tritrichomonadidae</taxon>
        <taxon>Tritrichomonas</taxon>
    </lineage>
</organism>
<dbReference type="VEuPathDB" id="TrichDB:TRFO_08466"/>